<reference evidence="1 2" key="1">
    <citation type="journal article" date="2020" name="BMC Genomics">
        <title>Intraspecific diversification of the crop wild relative Brassica cretica Lam. using demographic model selection.</title>
        <authorList>
            <person name="Kioukis A."/>
            <person name="Michalopoulou V.A."/>
            <person name="Briers L."/>
            <person name="Pirintsos S."/>
            <person name="Studholme D.J."/>
            <person name="Pavlidis P."/>
            <person name="Sarris P.F."/>
        </authorList>
    </citation>
    <scope>NUCLEOTIDE SEQUENCE [LARGE SCALE GENOMIC DNA]</scope>
    <source>
        <strain evidence="2">cv. PFS-1207/04</strain>
    </source>
</reference>
<organism evidence="1 2">
    <name type="scientific">Brassica cretica</name>
    <name type="common">Mustard</name>
    <dbReference type="NCBI Taxonomy" id="69181"/>
    <lineage>
        <taxon>Eukaryota</taxon>
        <taxon>Viridiplantae</taxon>
        <taxon>Streptophyta</taxon>
        <taxon>Embryophyta</taxon>
        <taxon>Tracheophyta</taxon>
        <taxon>Spermatophyta</taxon>
        <taxon>Magnoliopsida</taxon>
        <taxon>eudicotyledons</taxon>
        <taxon>Gunneridae</taxon>
        <taxon>Pentapetalae</taxon>
        <taxon>rosids</taxon>
        <taxon>malvids</taxon>
        <taxon>Brassicales</taxon>
        <taxon>Brassicaceae</taxon>
        <taxon>Brassiceae</taxon>
        <taxon>Brassica</taxon>
    </lineage>
</organism>
<proteinExistence type="predicted"/>
<comment type="caution">
    <text evidence="1">The sequence shown here is derived from an EMBL/GenBank/DDBJ whole genome shotgun (WGS) entry which is preliminary data.</text>
</comment>
<name>A0ABQ7EI51_BRACR</name>
<accession>A0ABQ7EI51</accession>
<evidence type="ECO:0000313" key="1">
    <source>
        <dbReference type="EMBL" id="KAF3596506.1"/>
    </source>
</evidence>
<dbReference type="EMBL" id="QGKV02000299">
    <property type="protein sequence ID" value="KAF3596506.1"/>
    <property type="molecule type" value="Genomic_DNA"/>
</dbReference>
<sequence>MKIGKSGISPFSSYDRLRAGREKLKPTLEGDIRSPRREAQRENYFRENLALRAFRQLSVFVISSCDSTRFCSLRLLELGISPTALIDEASTLL</sequence>
<dbReference type="Proteomes" id="UP000266723">
    <property type="component" value="Unassembled WGS sequence"/>
</dbReference>
<keyword evidence="2" id="KW-1185">Reference proteome</keyword>
<protein>
    <submittedName>
        <fullName evidence="1">Uncharacterized protein</fullName>
    </submittedName>
</protein>
<gene>
    <name evidence="1" type="ORF">DY000_02020855</name>
</gene>
<evidence type="ECO:0000313" key="2">
    <source>
        <dbReference type="Proteomes" id="UP000266723"/>
    </source>
</evidence>